<dbReference type="Proteomes" id="UP000219452">
    <property type="component" value="Unassembled WGS sequence"/>
</dbReference>
<evidence type="ECO:0000313" key="1">
    <source>
        <dbReference type="EMBL" id="SOD80882.1"/>
    </source>
</evidence>
<dbReference type="RefSeq" id="WP_097125220.1">
    <property type="nucleotide sequence ID" value="NZ_OCNH01000001.1"/>
</dbReference>
<organism evidence="1 2">
    <name type="scientific">Spirosoma fluviale</name>
    <dbReference type="NCBI Taxonomy" id="1597977"/>
    <lineage>
        <taxon>Bacteria</taxon>
        <taxon>Pseudomonadati</taxon>
        <taxon>Bacteroidota</taxon>
        <taxon>Cytophagia</taxon>
        <taxon>Cytophagales</taxon>
        <taxon>Cytophagaceae</taxon>
        <taxon>Spirosoma</taxon>
    </lineage>
</organism>
<keyword evidence="2" id="KW-1185">Reference proteome</keyword>
<dbReference type="EMBL" id="OCNH01000001">
    <property type="protein sequence ID" value="SOD80882.1"/>
    <property type="molecule type" value="Genomic_DNA"/>
</dbReference>
<accession>A0A286FCF8</accession>
<evidence type="ECO:0000313" key="2">
    <source>
        <dbReference type="Proteomes" id="UP000219452"/>
    </source>
</evidence>
<name>A0A286FCF8_9BACT</name>
<gene>
    <name evidence="1" type="ORF">SAMN06269250_1598</name>
</gene>
<reference evidence="2" key="1">
    <citation type="submission" date="2017-09" db="EMBL/GenBank/DDBJ databases">
        <authorList>
            <person name="Varghese N."/>
            <person name="Submissions S."/>
        </authorList>
    </citation>
    <scope>NUCLEOTIDE SEQUENCE [LARGE SCALE GENOMIC DNA]</scope>
    <source>
        <strain evidence="2">DSM 29961</strain>
    </source>
</reference>
<dbReference type="AlphaFoldDB" id="A0A286FCF8"/>
<proteinExistence type="predicted"/>
<sequence length="111" mass="12565">MRTSNEETRAEINFLIGNIKDLPFVEGILKTDGISHEEGRIDNIEYTVNDDENGITGRGTFATLFIMYGCIDESDIEEKAILVIRETFGFIGNEQDVEITEIHLEETGDDY</sequence>
<protein>
    <submittedName>
        <fullName evidence="1">Uncharacterized protein</fullName>
    </submittedName>
</protein>